<dbReference type="InterPro" id="IPR036291">
    <property type="entry name" value="NAD(P)-bd_dom_sf"/>
</dbReference>
<accession>A0A3G3JVK1</accession>
<dbReference type="SUPFAM" id="SSF51735">
    <property type="entry name" value="NAD(P)-binding Rossmann-fold domains"/>
    <property type="match status" value="1"/>
</dbReference>
<protein>
    <recommendedName>
        <fullName evidence="3">Gfo/Idh/MocA family oxidoreductase</fullName>
    </recommendedName>
</protein>
<organism evidence="1 2">
    <name type="scientific">Cohnella candidum</name>
    <dbReference type="NCBI Taxonomy" id="2674991"/>
    <lineage>
        <taxon>Bacteria</taxon>
        <taxon>Bacillati</taxon>
        <taxon>Bacillota</taxon>
        <taxon>Bacilli</taxon>
        <taxon>Bacillales</taxon>
        <taxon>Paenibacillaceae</taxon>
        <taxon>Cohnella</taxon>
    </lineage>
</organism>
<dbReference type="Proteomes" id="UP000269097">
    <property type="component" value="Chromosome"/>
</dbReference>
<evidence type="ECO:0008006" key="3">
    <source>
        <dbReference type="Google" id="ProtNLM"/>
    </source>
</evidence>
<dbReference type="Gene3D" id="3.40.50.720">
    <property type="entry name" value="NAD(P)-binding Rossmann-like Domain"/>
    <property type="match status" value="1"/>
</dbReference>
<dbReference type="KEGG" id="coh:EAV92_06625"/>
<name>A0A3G3JVK1_9BACL</name>
<dbReference type="AlphaFoldDB" id="A0A3G3JVK1"/>
<dbReference type="RefSeq" id="WP_123040330.1">
    <property type="nucleotide sequence ID" value="NZ_CP033433.1"/>
</dbReference>
<proteinExistence type="predicted"/>
<evidence type="ECO:0000313" key="2">
    <source>
        <dbReference type="Proteomes" id="UP000269097"/>
    </source>
</evidence>
<keyword evidence="2" id="KW-1185">Reference proteome</keyword>
<sequence>MKTIGFIDYFLDEWHANQYPKWIEEASGGSMKVAYAWGKIDSPNEDGLSNAEWCAKNGVQLLGSIEAVVAKSDYLIVLSPDHPEFHAELSDLPLKSGKPTYVDKTFAPDRETAVALFELARAHSTPMYSSSAMRFAAEYENAEREGIVSIASWGPGSFENYSIHQIEPIVSLMGSRPQRIMSIGTDANPAMLIGFDGGKQATLHHFGWDCPFRMAVGYETGKTLAIVPESDYFSMFIRRLIEFFETGKPKVEERQTVDIIALIEYGRKAAAAPYEWVELP</sequence>
<gene>
    <name evidence="1" type="ORF">EAV92_06625</name>
</gene>
<reference evidence="1 2" key="1">
    <citation type="submission" date="2018-10" db="EMBL/GenBank/DDBJ databases">
        <title>Genome Sequence of Cohnella sp.</title>
        <authorList>
            <person name="Srinivasan S."/>
            <person name="Kim M.K."/>
        </authorList>
    </citation>
    <scope>NUCLEOTIDE SEQUENCE [LARGE SCALE GENOMIC DNA]</scope>
    <source>
        <strain evidence="1 2">18JY8-7</strain>
    </source>
</reference>
<evidence type="ECO:0000313" key="1">
    <source>
        <dbReference type="EMBL" id="AYQ72270.1"/>
    </source>
</evidence>
<dbReference type="EMBL" id="CP033433">
    <property type="protein sequence ID" value="AYQ72270.1"/>
    <property type="molecule type" value="Genomic_DNA"/>
</dbReference>